<evidence type="ECO:0000313" key="1">
    <source>
        <dbReference type="EMBL" id="KAK8055428.1"/>
    </source>
</evidence>
<sequence length="145" mass="15695">MPGRFLKVLVGMSPPKLDQNHETAQAVLLMSDAAGGSDPAYDCGGVHMRAFRDAASRCKPQPVCDDNMASSQTRSRSLQHCLTYFWYDNAPASRRSQYVTARARDLNIISPPACCWLSLCLAGAVPGGWLASMPGHLLIDNQIAS</sequence>
<organism evidence="1 2">
    <name type="scientific">Apiospora rasikravindrae</name>
    <dbReference type="NCBI Taxonomy" id="990691"/>
    <lineage>
        <taxon>Eukaryota</taxon>
        <taxon>Fungi</taxon>
        <taxon>Dikarya</taxon>
        <taxon>Ascomycota</taxon>
        <taxon>Pezizomycotina</taxon>
        <taxon>Sordariomycetes</taxon>
        <taxon>Xylariomycetidae</taxon>
        <taxon>Amphisphaeriales</taxon>
        <taxon>Apiosporaceae</taxon>
        <taxon>Apiospora</taxon>
    </lineage>
</organism>
<comment type="caution">
    <text evidence="1">The sequence shown here is derived from an EMBL/GenBank/DDBJ whole genome shotgun (WGS) entry which is preliminary data.</text>
</comment>
<protein>
    <submittedName>
        <fullName evidence="1">Uncharacterized protein</fullName>
    </submittedName>
</protein>
<dbReference type="EMBL" id="JAQQWK010000001">
    <property type="protein sequence ID" value="KAK8055428.1"/>
    <property type="molecule type" value="Genomic_DNA"/>
</dbReference>
<evidence type="ECO:0000313" key="2">
    <source>
        <dbReference type="Proteomes" id="UP001444661"/>
    </source>
</evidence>
<proteinExistence type="predicted"/>
<dbReference type="Proteomes" id="UP001444661">
    <property type="component" value="Unassembled WGS sequence"/>
</dbReference>
<keyword evidence="2" id="KW-1185">Reference proteome</keyword>
<reference evidence="1 2" key="1">
    <citation type="submission" date="2023-01" db="EMBL/GenBank/DDBJ databases">
        <title>Analysis of 21 Apiospora genomes using comparative genomics revels a genus with tremendous synthesis potential of carbohydrate active enzymes and secondary metabolites.</title>
        <authorList>
            <person name="Sorensen T."/>
        </authorList>
    </citation>
    <scope>NUCLEOTIDE SEQUENCE [LARGE SCALE GENOMIC DNA]</scope>
    <source>
        <strain evidence="1 2">CBS 33761</strain>
    </source>
</reference>
<name>A0ABR1UBX8_9PEZI</name>
<gene>
    <name evidence="1" type="ORF">PG993_000655</name>
</gene>
<accession>A0ABR1UBX8</accession>